<dbReference type="Pfam" id="PF17871">
    <property type="entry name" value="AAA_lid_9"/>
    <property type="match status" value="1"/>
</dbReference>
<dbReference type="InterPro" id="IPR036628">
    <property type="entry name" value="Clp_N_dom_sf"/>
</dbReference>
<feature type="domain" description="Clp R" evidence="7">
    <location>
        <begin position="1"/>
        <end position="88"/>
    </location>
</feature>
<dbReference type="Pfam" id="PF10431">
    <property type="entry name" value="ClpB_D2-small"/>
    <property type="match status" value="1"/>
</dbReference>
<evidence type="ECO:0000313" key="8">
    <source>
        <dbReference type="EMBL" id="EEU96303.1"/>
    </source>
</evidence>
<dbReference type="Pfam" id="PF00004">
    <property type="entry name" value="AAA"/>
    <property type="match status" value="1"/>
</dbReference>
<dbReference type="Pfam" id="PF07724">
    <property type="entry name" value="AAA_2"/>
    <property type="match status" value="1"/>
</dbReference>
<evidence type="ECO:0000256" key="5">
    <source>
        <dbReference type="PROSITE-ProRule" id="PRU01251"/>
    </source>
</evidence>
<dbReference type="AlphaFoldDB" id="C7H753"/>
<dbReference type="PANTHER" id="PTHR11638:SF175">
    <property type="entry name" value="ATP-DEPENDENT CLP PROTEASE, ATP-BINDING SUBUNIT CLPC"/>
    <property type="match status" value="1"/>
</dbReference>
<dbReference type="PATRIC" id="fig|411483.3.peg.1902"/>
<dbReference type="GO" id="GO:0005524">
    <property type="term" value="F:ATP binding"/>
    <property type="evidence" value="ECO:0007669"/>
    <property type="project" value="UniProtKB-KW"/>
</dbReference>
<dbReference type="PROSITE" id="PS51903">
    <property type="entry name" value="CLP_R"/>
    <property type="match status" value="1"/>
</dbReference>
<evidence type="ECO:0000259" key="6">
    <source>
        <dbReference type="PROSITE" id="PS50045"/>
    </source>
</evidence>
<dbReference type="Proteomes" id="UP000004619">
    <property type="component" value="Unassembled WGS sequence"/>
</dbReference>
<gene>
    <name evidence="8" type="ORF">FAEPRAA2165_02136</name>
</gene>
<dbReference type="InterPro" id="IPR018368">
    <property type="entry name" value="ClpA/B_CS1"/>
</dbReference>
<dbReference type="CDD" id="cd19499">
    <property type="entry name" value="RecA-like_ClpB_Hsp104-like"/>
    <property type="match status" value="1"/>
</dbReference>
<dbReference type="EMBL" id="ACOP02000054">
    <property type="protein sequence ID" value="EEU96303.1"/>
    <property type="molecule type" value="Genomic_DNA"/>
</dbReference>
<dbReference type="InterPro" id="IPR004176">
    <property type="entry name" value="Clp_R_N"/>
</dbReference>
<dbReference type="SMART" id="SM01086">
    <property type="entry name" value="ClpB_D2-small"/>
    <property type="match status" value="1"/>
</dbReference>
<name>C7H753_FAED2</name>
<dbReference type="PROSITE" id="PS00870">
    <property type="entry name" value="CLPAB_1"/>
    <property type="match status" value="1"/>
</dbReference>
<dbReference type="CDD" id="cd00009">
    <property type="entry name" value="AAA"/>
    <property type="match status" value="1"/>
</dbReference>
<evidence type="ECO:0000256" key="2">
    <source>
        <dbReference type="ARBA" id="ARBA00022741"/>
    </source>
</evidence>
<dbReference type="SMART" id="SM00382">
    <property type="entry name" value="AAA"/>
    <property type="match status" value="2"/>
</dbReference>
<evidence type="ECO:0000313" key="9">
    <source>
        <dbReference type="Proteomes" id="UP000004619"/>
    </source>
</evidence>
<dbReference type="SUPFAM" id="SSF81923">
    <property type="entry name" value="Double Clp-N motif"/>
    <property type="match status" value="1"/>
</dbReference>
<dbReference type="InterPro" id="IPR003593">
    <property type="entry name" value="AAA+_ATPase"/>
</dbReference>
<keyword evidence="1 5" id="KW-0677">Repeat</keyword>
<dbReference type="GO" id="GO:0016887">
    <property type="term" value="F:ATP hydrolysis activity"/>
    <property type="evidence" value="ECO:0007669"/>
    <property type="project" value="InterPro"/>
</dbReference>
<evidence type="ECO:0000259" key="7">
    <source>
        <dbReference type="PROSITE" id="PS51903"/>
    </source>
</evidence>
<reference evidence="8" key="1">
    <citation type="submission" date="2009-08" db="EMBL/GenBank/DDBJ databases">
        <authorList>
            <person name="Weinstock G."/>
            <person name="Sodergren E."/>
            <person name="Clifton S."/>
            <person name="Fulton L."/>
            <person name="Fulton B."/>
            <person name="Courtney L."/>
            <person name="Fronick C."/>
            <person name="Harrison M."/>
            <person name="Strong C."/>
            <person name="Farmer C."/>
            <person name="Delahaunty K."/>
            <person name="Markovic C."/>
            <person name="Hall O."/>
            <person name="Minx P."/>
            <person name="Tomlinson C."/>
            <person name="Mitreva M."/>
            <person name="Nelson J."/>
            <person name="Hou S."/>
            <person name="Wollam A."/>
            <person name="Pepin K.H."/>
            <person name="Johnson M."/>
            <person name="Bhonagiri V."/>
            <person name="Nash W.E."/>
            <person name="Warren W."/>
            <person name="Chinwalla A."/>
            <person name="Mardis E.R."/>
            <person name="Wilson R.K."/>
        </authorList>
    </citation>
    <scope>NUCLEOTIDE SEQUENCE [LARGE SCALE GENOMIC DNA]</scope>
    <source>
        <strain evidence="8">A2-165</strain>
    </source>
</reference>
<dbReference type="GO" id="GO:0005737">
    <property type="term" value="C:cytoplasm"/>
    <property type="evidence" value="ECO:0007669"/>
    <property type="project" value="TreeGrafter"/>
</dbReference>
<evidence type="ECO:0000256" key="4">
    <source>
        <dbReference type="ARBA" id="ARBA00023186"/>
    </source>
</evidence>
<dbReference type="Gene3D" id="3.40.50.300">
    <property type="entry name" value="P-loop containing nucleotide triphosphate hydrolases"/>
    <property type="match status" value="2"/>
</dbReference>
<feature type="domain" description="Sigma-54 factor interaction" evidence="6">
    <location>
        <begin position="473"/>
        <end position="736"/>
    </location>
</feature>
<dbReference type="FunFam" id="3.40.50.300:FF:000010">
    <property type="entry name" value="Chaperone clpB 1, putative"/>
    <property type="match status" value="1"/>
</dbReference>
<dbReference type="PROSITE" id="PS50045">
    <property type="entry name" value="SIGMA54_INTERACT_4"/>
    <property type="match status" value="1"/>
</dbReference>
<keyword evidence="3" id="KW-0067">ATP-binding</keyword>
<evidence type="ECO:0000256" key="1">
    <source>
        <dbReference type="ARBA" id="ARBA00022737"/>
    </source>
</evidence>
<dbReference type="HOGENOM" id="CLU_005070_4_1_9"/>
<dbReference type="PANTHER" id="PTHR11638">
    <property type="entry name" value="ATP-DEPENDENT CLP PROTEASE"/>
    <property type="match status" value="1"/>
</dbReference>
<dbReference type="InterPro" id="IPR050130">
    <property type="entry name" value="ClpA_ClpB"/>
</dbReference>
<sequence>MKQYSKEQSMSIWEAFGMGRHKGFSREAGLLLDEAVELAGSMGCARADTGHLLLAMLQTDRGPAGRFLAGKNITEPAVRRQLAEGRTSPARQLDRKALAPDLRRAMDYALIGAQNAHLPKAEPEHLLCAMLEDTDCAAGVLLASMGVQLAEAVRECRQISGQFILPGTPRASAMPRGSRASDKYCRDLTRRAVDGELDPVFCRDAELDRMVEILCRRQKNNPCLVGEPGVGKTALAEGLAQRIASRNVPRMLQGRRLLALDMASLVAGTKYRGDFEERFKTLLEELVRDGSAILFVDEFHTIVGAGAAEGAIDAASILKPVLARGELQLIGATTDQEFRTHIQKDAALERRFGRVQIEEPTPAQAAAILEGLAPRYERYHSVHLPPETLREAVELSVRYLPGRFLPDKAIDLVDEACAAARIRAEREGKADPTLTREDIARVVAQASGVPVERVGEKERERLDKLESRLNAEIVGQQKAVAAVAGAIRRSRTGLGEPGRPMGAMLFLGPTGVGKTALAKALAASWFGSEKALLKFDMSEYQEQHTTARLLGAPPGYLGHDEGGQLTEAVRRRPYSVVLFDEIEKAHPDIQNILLQILEDGQLTDAMGRKADFRNTIVLLTSNLGARFLAGQSAPLGFAAGSEAVFEKQSAQAIEEAKKWFRPELVGRLDELIVFRPLAEDSLCAIAEKLLGQLEARAARNGYQLTHTPRVGAVLAARARSPYGARELRRQVDRAVEQALANQIASGTAHTGQHWTADCTVDGAIVLEEGKVVEQTIG</sequence>
<keyword evidence="4" id="KW-0143">Chaperone</keyword>
<dbReference type="Gene3D" id="1.10.1780.10">
    <property type="entry name" value="Clp, N-terminal domain"/>
    <property type="match status" value="1"/>
</dbReference>
<dbReference type="GO" id="GO:0034605">
    <property type="term" value="P:cellular response to heat"/>
    <property type="evidence" value="ECO:0007669"/>
    <property type="project" value="TreeGrafter"/>
</dbReference>
<dbReference type="SUPFAM" id="SSF52540">
    <property type="entry name" value="P-loop containing nucleoside triphosphate hydrolases"/>
    <property type="match status" value="2"/>
</dbReference>
<dbReference type="InterPro" id="IPR041546">
    <property type="entry name" value="ClpA/ClpB_AAA_lid"/>
</dbReference>
<keyword evidence="9" id="KW-1185">Reference proteome</keyword>
<dbReference type="InterPro" id="IPR001270">
    <property type="entry name" value="ClpA/B"/>
</dbReference>
<dbReference type="STRING" id="411483.FAEPRAA2165_02136"/>
<dbReference type="Gene3D" id="1.10.8.60">
    <property type="match status" value="2"/>
</dbReference>
<organism evidence="8 9">
    <name type="scientific">Faecalibacterium duncaniae (strain DSM 17677 / JCM 31915 / A2-165)</name>
    <name type="common">Faecalibacterium prausnitzii</name>
    <dbReference type="NCBI Taxonomy" id="411483"/>
    <lineage>
        <taxon>Bacteria</taxon>
        <taxon>Bacillati</taxon>
        <taxon>Bacillota</taxon>
        <taxon>Clostridia</taxon>
        <taxon>Eubacteriales</taxon>
        <taxon>Oscillospiraceae</taxon>
        <taxon>Faecalibacterium</taxon>
    </lineage>
</organism>
<keyword evidence="2" id="KW-0547">Nucleotide-binding</keyword>
<evidence type="ECO:0000256" key="3">
    <source>
        <dbReference type="ARBA" id="ARBA00022840"/>
    </source>
</evidence>
<dbReference type="GO" id="GO:0006355">
    <property type="term" value="P:regulation of DNA-templated transcription"/>
    <property type="evidence" value="ECO:0007669"/>
    <property type="project" value="InterPro"/>
</dbReference>
<dbReference type="InterPro" id="IPR002078">
    <property type="entry name" value="Sigma_54_int"/>
</dbReference>
<dbReference type="InterPro" id="IPR003959">
    <property type="entry name" value="ATPase_AAA_core"/>
</dbReference>
<accession>C7H753</accession>
<dbReference type="InterPro" id="IPR027417">
    <property type="entry name" value="P-loop_NTPase"/>
</dbReference>
<dbReference type="PRINTS" id="PR00300">
    <property type="entry name" value="CLPPROTEASEA"/>
</dbReference>
<proteinExistence type="predicted"/>
<dbReference type="FunFam" id="3.40.50.300:FF:000025">
    <property type="entry name" value="ATP-dependent Clp protease subunit"/>
    <property type="match status" value="1"/>
</dbReference>
<comment type="caution">
    <text evidence="8">The sequence shown here is derived from an EMBL/GenBank/DDBJ whole genome shotgun (WGS) entry which is preliminary data.</text>
</comment>
<dbReference type="eggNOG" id="COG0542">
    <property type="taxonomic scope" value="Bacteria"/>
</dbReference>
<dbReference type="InterPro" id="IPR019489">
    <property type="entry name" value="Clp_ATPase_C"/>
</dbReference>
<protein>
    <submittedName>
        <fullName evidence="8">ATPase family associated with various cellular activities (AAA)</fullName>
    </submittedName>
</protein>